<comment type="caution">
    <text evidence="3">The sequence shown here is derived from an EMBL/GenBank/DDBJ whole genome shotgun (WGS) entry which is preliminary data.</text>
</comment>
<feature type="domain" description="Dienelactone hydrolase" evidence="2">
    <location>
        <begin position="37"/>
        <end position="246"/>
    </location>
</feature>
<organism evidence="3 4">
    <name type="scientific">Sinomicrobium pectinilyticum</name>
    <dbReference type="NCBI Taxonomy" id="1084421"/>
    <lineage>
        <taxon>Bacteria</taxon>
        <taxon>Pseudomonadati</taxon>
        <taxon>Bacteroidota</taxon>
        <taxon>Flavobacteriia</taxon>
        <taxon>Flavobacteriales</taxon>
        <taxon>Flavobacteriaceae</taxon>
        <taxon>Sinomicrobium</taxon>
    </lineage>
</organism>
<keyword evidence="1" id="KW-0732">Signal</keyword>
<evidence type="ECO:0000313" key="4">
    <source>
        <dbReference type="Proteomes" id="UP000267469"/>
    </source>
</evidence>
<evidence type="ECO:0000256" key="1">
    <source>
        <dbReference type="SAM" id="SignalP"/>
    </source>
</evidence>
<accession>A0A3N0DRG0</accession>
<evidence type="ECO:0000259" key="2">
    <source>
        <dbReference type="Pfam" id="PF01738"/>
    </source>
</evidence>
<name>A0A3N0DRG0_SINP1</name>
<dbReference type="Pfam" id="PF01738">
    <property type="entry name" value="DLH"/>
    <property type="match status" value="1"/>
</dbReference>
<dbReference type="Gene3D" id="3.40.50.1820">
    <property type="entry name" value="alpha/beta hydrolase"/>
    <property type="match status" value="1"/>
</dbReference>
<protein>
    <submittedName>
        <fullName evidence="3">Dienelactone hydrolase family protein</fullName>
    </submittedName>
</protein>
<keyword evidence="4" id="KW-1185">Reference proteome</keyword>
<dbReference type="Proteomes" id="UP000267469">
    <property type="component" value="Unassembled WGS sequence"/>
</dbReference>
<sequence length="248" mass="27155">MKKLHLIIFSALMFTHITHAQNLNPVAYKDGGQQLNGLITSNTGKNLPGVLILPAWKGIDDEAKTAALELEKEGYIAFIADIYGEGNIPADNASASETAGYYKTNYRAYQHRISLALDELKKAGADAEKIAVIGYCFGGTGALEVMRAGFPVEGVVSIHGGLGKDESRPNSEIKTKVLIENPAEDKGVTPEIYDALVRELKDGKADWQIITYANSGHTFTNPQSPEYNEVMAKRAWNHTLMFLEEILK</sequence>
<dbReference type="RefSeq" id="WP_123217669.1">
    <property type="nucleotide sequence ID" value="NZ_RJTM01000134.1"/>
</dbReference>
<dbReference type="InterPro" id="IPR050261">
    <property type="entry name" value="FrsA_esterase"/>
</dbReference>
<keyword evidence="3" id="KW-0378">Hydrolase</keyword>
<evidence type="ECO:0000313" key="3">
    <source>
        <dbReference type="EMBL" id="RNL78214.1"/>
    </source>
</evidence>
<dbReference type="SUPFAM" id="SSF53474">
    <property type="entry name" value="alpha/beta-Hydrolases"/>
    <property type="match status" value="1"/>
</dbReference>
<dbReference type="EMBL" id="RJTM01000134">
    <property type="protein sequence ID" value="RNL78214.1"/>
    <property type="molecule type" value="Genomic_DNA"/>
</dbReference>
<proteinExistence type="predicted"/>
<gene>
    <name evidence="3" type="ORF">ED312_19305</name>
</gene>
<dbReference type="OrthoDB" id="9787933at2"/>
<feature type="chain" id="PRO_5018189234" evidence="1">
    <location>
        <begin position="21"/>
        <end position="248"/>
    </location>
</feature>
<feature type="signal peptide" evidence="1">
    <location>
        <begin position="1"/>
        <end position="20"/>
    </location>
</feature>
<dbReference type="AlphaFoldDB" id="A0A3N0DRG0"/>
<dbReference type="InterPro" id="IPR002925">
    <property type="entry name" value="Dienelactn_hydro"/>
</dbReference>
<dbReference type="PANTHER" id="PTHR22946:SF0">
    <property type="entry name" value="DIENELACTONE HYDROLASE DOMAIN-CONTAINING PROTEIN"/>
    <property type="match status" value="1"/>
</dbReference>
<reference evidence="3 4" key="1">
    <citation type="submission" date="2018-10" db="EMBL/GenBank/DDBJ databases">
        <title>Sinomicrobium pectinilyticum sp. nov., a pectinase-producing bacterium isolated from alkaline and saline soil, and emended description of the genus Sinomicrobium.</title>
        <authorList>
            <person name="Cheng B."/>
            <person name="Li C."/>
            <person name="Lai Q."/>
            <person name="Du M."/>
            <person name="Shao Z."/>
            <person name="Xu P."/>
            <person name="Yang C."/>
        </authorList>
    </citation>
    <scope>NUCLEOTIDE SEQUENCE [LARGE SCALE GENOMIC DNA]</scope>
    <source>
        <strain evidence="3 4">5DNS001</strain>
    </source>
</reference>
<dbReference type="GO" id="GO:0016787">
    <property type="term" value="F:hydrolase activity"/>
    <property type="evidence" value="ECO:0007669"/>
    <property type="project" value="UniProtKB-KW"/>
</dbReference>
<dbReference type="PANTHER" id="PTHR22946">
    <property type="entry name" value="DIENELACTONE HYDROLASE DOMAIN-CONTAINING PROTEIN-RELATED"/>
    <property type="match status" value="1"/>
</dbReference>
<dbReference type="InterPro" id="IPR029058">
    <property type="entry name" value="AB_hydrolase_fold"/>
</dbReference>